<name>A0A6L2NPM0_TANCI</name>
<evidence type="ECO:0000259" key="2">
    <source>
        <dbReference type="Pfam" id="PF05970"/>
    </source>
</evidence>
<dbReference type="PANTHER" id="PTHR10492">
    <property type="match status" value="1"/>
</dbReference>
<keyword evidence="1" id="KW-0547">Nucleotide-binding</keyword>
<dbReference type="Gene3D" id="3.40.50.300">
    <property type="entry name" value="P-loop containing nucleotide triphosphate hydrolases"/>
    <property type="match status" value="1"/>
</dbReference>
<dbReference type="Pfam" id="PF05970">
    <property type="entry name" value="PIF1"/>
    <property type="match status" value="1"/>
</dbReference>
<proteinExistence type="inferred from homology"/>
<dbReference type="InterPro" id="IPR010285">
    <property type="entry name" value="DNA_helicase_pif1-like_DEAD"/>
</dbReference>
<accession>A0A6L2NPM0</accession>
<keyword evidence="1" id="KW-0227">DNA damage</keyword>
<sequence length="372" mass="42870">MMYGPCGADNPSCPCTIEYKCTKKFPRQFNETTVIDDSGYALYQRRNDGNIIKMSGTDLHNCYVVPYNPRLLRRYQAHINVEWCNQVGSIKYLFKYINKGPDRVSETVDGEEVIIDAIESIDYAVDKSSVNETKFESWMELNQMDTFARTLLYVEIPKFYVWNQKQRIWTRRKQGKILGRIHHVPPSWGELYYLRAILNKVRGPMEWDDLKKVDDVLYPTYRDACYARGLLQDDEEYIDGILEASEMFFVYGNGGTGKTYLYKTMSAALHSKGDIILNVASSGIVALLLEGEKTAHSRFAIQINVVEDSMCHIVADSDLADLIRKVNLIIWDEAPMINRFQINEIWKKEIQEFADWILEIGNGKVVGENDGE</sequence>
<dbReference type="EMBL" id="BKCJ010009431">
    <property type="protein sequence ID" value="GEU86932.1"/>
    <property type="molecule type" value="Genomic_DNA"/>
</dbReference>
<evidence type="ECO:0000313" key="3">
    <source>
        <dbReference type="EMBL" id="GEU86932.1"/>
    </source>
</evidence>
<keyword evidence="1" id="KW-0067">ATP-binding</keyword>
<keyword evidence="1" id="KW-0234">DNA repair</keyword>
<dbReference type="GO" id="GO:0000723">
    <property type="term" value="P:telomere maintenance"/>
    <property type="evidence" value="ECO:0007669"/>
    <property type="project" value="InterPro"/>
</dbReference>
<keyword evidence="1" id="KW-0233">DNA recombination</keyword>
<gene>
    <name evidence="3" type="ORF">Tci_058910</name>
</gene>
<dbReference type="EC" id="5.6.2.3" evidence="1"/>
<keyword evidence="1" id="KW-0347">Helicase</keyword>
<protein>
    <recommendedName>
        <fullName evidence="1">ATP-dependent DNA helicase</fullName>
        <ecNumber evidence="1">5.6.2.3</ecNumber>
    </recommendedName>
</protein>
<organism evidence="3">
    <name type="scientific">Tanacetum cinerariifolium</name>
    <name type="common">Dalmatian daisy</name>
    <name type="synonym">Chrysanthemum cinerariifolium</name>
    <dbReference type="NCBI Taxonomy" id="118510"/>
    <lineage>
        <taxon>Eukaryota</taxon>
        <taxon>Viridiplantae</taxon>
        <taxon>Streptophyta</taxon>
        <taxon>Embryophyta</taxon>
        <taxon>Tracheophyta</taxon>
        <taxon>Spermatophyta</taxon>
        <taxon>Magnoliopsida</taxon>
        <taxon>eudicotyledons</taxon>
        <taxon>Gunneridae</taxon>
        <taxon>Pentapetalae</taxon>
        <taxon>asterids</taxon>
        <taxon>campanulids</taxon>
        <taxon>Asterales</taxon>
        <taxon>Asteraceae</taxon>
        <taxon>Asteroideae</taxon>
        <taxon>Anthemideae</taxon>
        <taxon>Anthemidinae</taxon>
        <taxon>Tanacetum</taxon>
    </lineage>
</organism>
<keyword evidence="1" id="KW-0378">Hydrolase</keyword>
<dbReference type="GO" id="GO:0005524">
    <property type="term" value="F:ATP binding"/>
    <property type="evidence" value="ECO:0007669"/>
    <property type="project" value="UniProtKB-KW"/>
</dbReference>
<dbReference type="GO" id="GO:0006310">
    <property type="term" value="P:DNA recombination"/>
    <property type="evidence" value="ECO:0007669"/>
    <property type="project" value="UniProtKB-KW"/>
</dbReference>
<feature type="domain" description="DNA helicase Pif1-like DEAD-box helicase" evidence="2">
    <location>
        <begin position="243"/>
        <end position="340"/>
    </location>
</feature>
<dbReference type="PANTHER" id="PTHR10492:SF57">
    <property type="entry name" value="ATP-DEPENDENT DNA HELICASE"/>
    <property type="match status" value="1"/>
</dbReference>
<dbReference type="GO" id="GO:0016787">
    <property type="term" value="F:hydrolase activity"/>
    <property type="evidence" value="ECO:0007669"/>
    <property type="project" value="UniProtKB-KW"/>
</dbReference>
<comment type="cofactor">
    <cofactor evidence="1">
        <name>Mg(2+)</name>
        <dbReference type="ChEBI" id="CHEBI:18420"/>
    </cofactor>
</comment>
<comment type="similarity">
    <text evidence="1">Belongs to the helicase family.</text>
</comment>
<dbReference type="AlphaFoldDB" id="A0A6L2NPM0"/>
<reference evidence="3" key="1">
    <citation type="journal article" date="2019" name="Sci. Rep.">
        <title>Draft genome of Tanacetum cinerariifolium, the natural source of mosquito coil.</title>
        <authorList>
            <person name="Yamashiro T."/>
            <person name="Shiraishi A."/>
            <person name="Satake H."/>
            <person name="Nakayama K."/>
        </authorList>
    </citation>
    <scope>NUCLEOTIDE SEQUENCE</scope>
</reference>
<comment type="catalytic activity">
    <reaction evidence="1">
        <text>ATP + H2O = ADP + phosphate + H(+)</text>
        <dbReference type="Rhea" id="RHEA:13065"/>
        <dbReference type="ChEBI" id="CHEBI:15377"/>
        <dbReference type="ChEBI" id="CHEBI:15378"/>
        <dbReference type="ChEBI" id="CHEBI:30616"/>
        <dbReference type="ChEBI" id="CHEBI:43474"/>
        <dbReference type="ChEBI" id="CHEBI:456216"/>
        <dbReference type="EC" id="5.6.2.3"/>
    </reaction>
</comment>
<dbReference type="SUPFAM" id="SSF52540">
    <property type="entry name" value="P-loop containing nucleoside triphosphate hydrolases"/>
    <property type="match status" value="1"/>
</dbReference>
<dbReference type="GO" id="GO:0043139">
    <property type="term" value="F:5'-3' DNA helicase activity"/>
    <property type="evidence" value="ECO:0007669"/>
    <property type="project" value="UniProtKB-EC"/>
</dbReference>
<comment type="caution">
    <text evidence="3">The sequence shown here is derived from an EMBL/GenBank/DDBJ whole genome shotgun (WGS) entry which is preliminary data.</text>
</comment>
<evidence type="ECO:0000256" key="1">
    <source>
        <dbReference type="RuleBase" id="RU363044"/>
    </source>
</evidence>
<dbReference type="GO" id="GO:0006281">
    <property type="term" value="P:DNA repair"/>
    <property type="evidence" value="ECO:0007669"/>
    <property type="project" value="UniProtKB-KW"/>
</dbReference>
<dbReference type="InterPro" id="IPR027417">
    <property type="entry name" value="P-loop_NTPase"/>
</dbReference>